<evidence type="ECO:0000313" key="1">
    <source>
        <dbReference type="EMBL" id="KAH9475443.1"/>
    </source>
</evidence>
<evidence type="ECO:0000313" key="2">
    <source>
        <dbReference type="Proteomes" id="UP000664032"/>
    </source>
</evidence>
<name>A0ACB8GIA9_PSICU</name>
<keyword evidence="2" id="KW-1185">Reference proteome</keyword>
<dbReference type="EMBL" id="JAFIQS020000012">
    <property type="protein sequence ID" value="KAH9475443.1"/>
    <property type="molecule type" value="Genomic_DNA"/>
</dbReference>
<proteinExistence type="predicted"/>
<dbReference type="Proteomes" id="UP000664032">
    <property type="component" value="Unassembled WGS sequence"/>
</dbReference>
<protein>
    <submittedName>
        <fullName evidence="1">Uncharacterized protein</fullName>
    </submittedName>
</protein>
<sequence length="462" mass="51637">MSTPNTDTYFTSTLRMVDETRSPIYTPPSTPTLEITSNIRPSDDVAVRDGILALMTHHDTPESKSTVRIIRSASQKLEGQESALSPIIDKNQESERAPVPCSAQNIQQQHRVAGHTAVPGDTVISAAQVGDSAEMYALRYAYENRLHAVSLDLHQTRGELEDVRMMLASSMLDYDKMVTEYHEVTQASILERQQTEALLEQAKVELTTIKEAYRQGVEHAFAEHWRSEAKIHSLAVEVEEARRFIAEQAKIQHGLDMRLKSETVSREQTDKNIDTMRRCMEDILAQETQRFLEERATAATVGAVIEELSTQLDHGNFGKAEEHHFEVKAQGTEPPQGAAVHSQNGYHTVFLTLRNLIFHLQELCTHMRGKGLIIDFLGSLISTLRTRNVDGAGNLADMSGVQTASVRLSDTTLYNRRETLSKAQQERNDELAQHRLTIKLPCAGLKSITKPSSISVKGDELK</sequence>
<comment type="caution">
    <text evidence="1">The sequence shown here is derived from an EMBL/GenBank/DDBJ whole genome shotgun (WGS) entry which is preliminary data.</text>
</comment>
<organism evidence="1 2">
    <name type="scientific">Psilocybe cubensis</name>
    <name type="common">Psychedelic mushroom</name>
    <name type="synonym">Stropharia cubensis</name>
    <dbReference type="NCBI Taxonomy" id="181762"/>
    <lineage>
        <taxon>Eukaryota</taxon>
        <taxon>Fungi</taxon>
        <taxon>Dikarya</taxon>
        <taxon>Basidiomycota</taxon>
        <taxon>Agaricomycotina</taxon>
        <taxon>Agaricomycetes</taxon>
        <taxon>Agaricomycetidae</taxon>
        <taxon>Agaricales</taxon>
        <taxon>Agaricineae</taxon>
        <taxon>Strophariaceae</taxon>
        <taxon>Psilocybe</taxon>
    </lineage>
</organism>
<accession>A0ACB8GIA9</accession>
<gene>
    <name evidence="1" type="ORF">JR316_0012554</name>
</gene>
<reference evidence="1" key="1">
    <citation type="submission" date="2021-10" db="EMBL/GenBank/DDBJ databases">
        <title>Psilocybe cubensis genome.</title>
        <authorList>
            <person name="Mckernan K.J."/>
            <person name="Crawford S."/>
            <person name="Trippe A."/>
            <person name="Kane L.T."/>
            <person name="Mclaughlin S."/>
        </authorList>
    </citation>
    <scope>NUCLEOTIDE SEQUENCE</scope>
    <source>
        <strain evidence="1">MGC-MH-2018</strain>
    </source>
</reference>